<name>A0ACC3DSN3_9PEZI</name>
<reference evidence="1" key="1">
    <citation type="submission" date="2024-09" db="EMBL/GenBank/DDBJ databases">
        <title>Black Yeasts Isolated from many extreme environments.</title>
        <authorList>
            <person name="Coleine C."/>
            <person name="Stajich J.E."/>
            <person name="Selbmann L."/>
        </authorList>
    </citation>
    <scope>NUCLEOTIDE SEQUENCE</scope>
    <source>
        <strain evidence="1">CCFEE 5737</strain>
    </source>
</reference>
<gene>
    <name evidence="1" type="ORF">LTS18_003944</name>
</gene>
<comment type="caution">
    <text evidence="1">The sequence shown here is derived from an EMBL/GenBank/DDBJ whole genome shotgun (WGS) entry which is preliminary data.</text>
</comment>
<proteinExistence type="predicted"/>
<accession>A0ACC3DSN3</accession>
<evidence type="ECO:0000313" key="2">
    <source>
        <dbReference type="Proteomes" id="UP001186974"/>
    </source>
</evidence>
<sequence>MNSSSFLSFLPILTIAISIIACILVGRFASTWSDSSRELQDYISGKAIGPVMQNAAKGFLHVFEMVLIYLLRFGDFGTALQDASRCRDLGTFVDDGAEGVPGAAANVDDECSVLAGMGLCVVCDKGRS</sequence>
<keyword evidence="2" id="KW-1185">Reference proteome</keyword>
<evidence type="ECO:0000313" key="1">
    <source>
        <dbReference type="EMBL" id="KAK3079771.1"/>
    </source>
</evidence>
<dbReference type="EMBL" id="JAWDJW010000931">
    <property type="protein sequence ID" value="KAK3079771.1"/>
    <property type="molecule type" value="Genomic_DNA"/>
</dbReference>
<protein>
    <submittedName>
        <fullName evidence="1">Uncharacterized protein</fullName>
    </submittedName>
</protein>
<organism evidence="1 2">
    <name type="scientific">Coniosporium uncinatum</name>
    <dbReference type="NCBI Taxonomy" id="93489"/>
    <lineage>
        <taxon>Eukaryota</taxon>
        <taxon>Fungi</taxon>
        <taxon>Dikarya</taxon>
        <taxon>Ascomycota</taxon>
        <taxon>Pezizomycotina</taxon>
        <taxon>Dothideomycetes</taxon>
        <taxon>Dothideomycetes incertae sedis</taxon>
        <taxon>Coniosporium</taxon>
    </lineage>
</organism>
<dbReference type="Proteomes" id="UP001186974">
    <property type="component" value="Unassembled WGS sequence"/>
</dbReference>
<feature type="non-terminal residue" evidence="1">
    <location>
        <position position="128"/>
    </location>
</feature>